<comment type="caution">
    <text evidence="6">The sequence shown here is derived from an EMBL/GenBank/DDBJ whole genome shotgun (WGS) entry which is preliminary data.</text>
</comment>
<keyword evidence="4" id="KW-0408">Iron</keyword>
<dbReference type="CDD" id="cd12107">
    <property type="entry name" value="Hemerythrin"/>
    <property type="match status" value="1"/>
</dbReference>
<dbReference type="Proteomes" id="UP000251075">
    <property type="component" value="Unassembled WGS sequence"/>
</dbReference>
<dbReference type="SUPFAM" id="SSF47188">
    <property type="entry name" value="Hemerythrin-like"/>
    <property type="match status" value="1"/>
</dbReference>
<dbReference type="InterPro" id="IPR012312">
    <property type="entry name" value="Hemerythrin-like"/>
</dbReference>
<evidence type="ECO:0000256" key="2">
    <source>
        <dbReference type="ARBA" id="ARBA00022621"/>
    </source>
</evidence>
<protein>
    <recommendedName>
        <fullName evidence="5">Hemerythrin-like domain-containing protein</fullName>
    </recommendedName>
</protein>
<feature type="domain" description="Hemerythrin-like" evidence="5">
    <location>
        <begin position="13"/>
        <end position="122"/>
    </location>
</feature>
<comment type="similarity">
    <text evidence="1">Belongs to the hemerythrin family.</text>
</comment>
<name>A0A364P216_9PROT</name>
<proteinExistence type="inferred from homology"/>
<keyword evidence="2" id="KW-0813">Transport</keyword>
<keyword evidence="7" id="KW-1185">Reference proteome</keyword>
<sequence length="130" mass="15057">MSKITESYEAGRATMDLEHRVQVELILAIEQGLATGKGLDELRSILKQLVDYSEVHFMSEQMLMRLYAYPRINEHEAAHDKLVEQARRVLKDFCSDELTSVSAELLLLKQWLLDHIRSEDYAFHLHLSDA</sequence>
<evidence type="ECO:0000259" key="5">
    <source>
        <dbReference type="Pfam" id="PF01814"/>
    </source>
</evidence>
<dbReference type="NCBIfam" id="TIGR02481">
    <property type="entry name" value="hemeryth_dom"/>
    <property type="match status" value="1"/>
</dbReference>
<evidence type="ECO:0000256" key="3">
    <source>
        <dbReference type="ARBA" id="ARBA00022723"/>
    </source>
</evidence>
<dbReference type="InterPro" id="IPR050669">
    <property type="entry name" value="Hemerythrin"/>
</dbReference>
<dbReference type="Pfam" id="PF01814">
    <property type="entry name" value="Hemerythrin"/>
    <property type="match status" value="1"/>
</dbReference>
<keyword evidence="2" id="KW-0561">Oxygen transport</keyword>
<reference evidence="6 7" key="1">
    <citation type="submission" date="2017-11" db="EMBL/GenBank/DDBJ databases">
        <title>Draft genome sequence of magnetotactic bacterium Magnetospirillum kuznetsovii LBB-42.</title>
        <authorList>
            <person name="Grouzdev D.S."/>
            <person name="Rysina M.S."/>
            <person name="Baslerov R.V."/>
            <person name="Koziaeva V."/>
        </authorList>
    </citation>
    <scope>NUCLEOTIDE SEQUENCE [LARGE SCALE GENOMIC DNA]</scope>
    <source>
        <strain evidence="6 7">LBB-42</strain>
    </source>
</reference>
<dbReference type="InterPro" id="IPR035938">
    <property type="entry name" value="Hemerythrin-like_sf"/>
</dbReference>
<evidence type="ECO:0000313" key="7">
    <source>
        <dbReference type="Proteomes" id="UP000251075"/>
    </source>
</evidence>
<evidence type="ECO:0000256" key="1">
    <source>
        <dbReference type="ARBA" id="ARBA00010587"/>
    </source>
</evidence>
<dbReference type="AlphaFoldDB" id="A0A364P216"/>
<dbReference type="InterPro" id="IPR016131">
    <property type="entry name" value="Haemerythrin_Fe_BS"/>
</dbReference>
<dbReference type="EMBL" id="PGTO01000002">
    <property type="protein sequence ID" value="RAU23389.1"/>
    <property type="molecule type" value="Genomic_DNA"/>
</dbReference>
<dbReference type="GO" id="GO:0005344">
    <property type="term" value="F:oxygen carrier activity"/>
    <property type="evidence" value="ECO:0007669"/>
    <property type="project" value="UniProtKB-KW"/>
</dbReference>
<dbReference type="Gene3D" id="1.20.120.50">
    <property type="entry name" value="Hemerythrin-like"/>
    <property type="match status" value="1"/>
</dbReference>
<keyword evidence="3" id="KW-0479">Metal-binding</keyword>
<accession>A0A364P216</accession>
<evidence type="ECO:0000313" key="6">
    <source>
        <dbReference type="EMBL" id="RAU23389.1"/>
    </source>
</evidence>
<organism evidence="6 7">
    <name type="scientific">Paramagnetospirillum kuznetsovii</name>
    <dbReference type="NCBI Taxonomy" id="2053833"/>
    <lineage>
        <taxon>Bacteria</taxon>
        <taxon>Pseudomonadati</taxon>
        <taxon>Pseudomonadota</taxon>
        <taxon>Alphaproteobacteria</taxon>
        <taxon>Rhodospirillales</taxon>
        <taxon>Magnetospirillaceae</taxon>
        <taxon>Paramagnetospirillum</taxon>
    </lineage>
</organism>
<evidence type="ECO:0000256" key="4">
    <source>
        <dbReference type="ARBA" id="ARBA00023004"/>
    </source>
</evidence>
<dbReference type="GO" id="GO:0046872">
    <property type="term" value="F:metal ion binding"/>
    <property type="evidence" value="ECO:0007669"/>
    <property type="project" value="UniProtKB-KW"/>
</dbReference>
<dbReference type="PANTHER" id="PTHR37164:SF1">
    <property type="entry name" value="BACTERIOHEMERYTHRIN"/>
    <property type="match status" value="1"/>
</dbReference>
<dbReference type="PANTHER" id="PTHR37164">
    <property type="entry name" value="BACTERIOHEMERYTHRIN"/>
    <property type="match status" value="1"/>
</dbReference>
<dbReference type="OrthoDB" id="7357513at2"/>
<dbReference type="RefSeq" id="WP_112142587.1">
    <property type="nucleotide sequence ID" value="NZ_PGTO01000002.1"/>
</dbReference>
<dbReference type="NCBIfam" id="NF033749">
    <property type="entry name" value="bact_hemeryth"/>
    <property type="match status" value="1"/>
</dbReference>
<gene>
    <name evidence="6" type="ORF">CU669_04470</name>
</gene>
<dbReference type="PROSITE" id="PS00550">
    <property type="entry name" value="HEMERYTHRINS"/>
    <property type="match status" value="1"/>
</dbReference>
<dbReference type="InterPro" id="IPR012827">
    <property type="entry name" value="Hemerythrin_metal-bd"/>
</dbReference>